<dbReference type="AlphaFoldDB" id="A0A2D2D292"/>
<dbReference type="InterPro" id="IPR022460">
    <property type="entry name" value="Flavoprotein_PP4765"/>
</dbReference>
<reference evidence="8" key="1">
    <citation type="submission" date="2017-10" db="EMBL/GenBank/DDBJ databases">
        <title>Completed PacBio SMRT sequence of Methylosinus trichosporium OB3b reveals presence of a third large plasmid.</title>
        <authorList>
            <person name="Charles T.C."/>
            <person name="Lynch M.D.J."/>
            <person name="Heil J.R."/>
            <person name="Cheng J."/>
        </authorList>
    </citation>
    <scope>NUCLEOTIDE SEQUENCE [LARGE SCALE GENOMIC DNA]</scope>
    <source>
        <strain evidence="8">OB3b</strain>
    </source>
</reference>
<evidence type="ECO:0000313" key="8">
    <source>
        <dbReference type="Proteomes" id="UP000230709"/>
    </source>
</evidence>
<organism evidence="7 8">
    <name type="scientific">Methylosinus trichosporium (strain ATCC 35070 / NCIMB 11131 / UNIQEM 75 / OB3b)</name>
    <dbReference type="NCBI Taxonomy" id="595536"/>
    <lineage>
        <taxon>Bacteria</taxon>
        <taxon>Pseudomonadati</taxon>
        <taxon>Pseudomonadota</taxon>
        <taxon>Alphaproteobacteria</taxon>
        <taxon>Hyphomicrobiales</taxon>
        <taxon>Methylocystaceae</taxon>
        <taxon>Methylosinus</taxon>
    </lineage>
</organism>
<proteinExistence type="predicted"/>
<evidence type="ECO:0000256" key="2">
    <source>
        <dbReference type="ARBA" id="ARBA00022630"/>
    </source>
</evidence>
<dbReference type="Gene3D" id="2.40.30.10">
    <property type="entry name" value="Translation factors"/>
    <property type="match status" value="1"/>
</dbReference>
<dbReference type="InterPro" id="IPR057661">
    <property type="entry name" value="RsdA/BaiN/AoA(So)_Rossmann"/>
</dbReference>
<evidence type="ECO:0000313" key="7">
    <source>
        <dbReference type="EMBL" id="ATQ69131.1"/>
    </source>
</evidence>
<dbReference type="InterPro" id="IPR036188">
    <property type="entry name" value="FAD/NAD-bd_sf"/>
</dbReference>
<feature type="domain" description="RsdA/BaiN/AoA(So)-like Rossmann fold-like" evidence="5">
    <location>
        <begin position="23"/>
        <end position="412"/>
    </location>
</feature>
<evidence type="ECO:0000256" key="3">
    <source>
        <dbReference type="ARBA" id="ARBA00022827"/>
    </source>
</evidence>
<accession>A0A2D2D292</accession>
<dbReference type="SUPFAM" id="SSF160996">
    <property type="entry name" value="HI0933 insert domain-like"/>
    <property type="match status" value="1"/>
</dbReference>
<dbReference type="InterPro" id="IPR023166">
    <property type="entry name" value="BaiN-like_dom_sf"/>
</dbReference>
<evidence type="ECO:0000259" key="5">
    <source>
        <dbReference type="Pfam" id="PF03486"/>
    </source>
</evidence>
<name>A0A2D2D292_METT3</name>
<dbReference type="PRINTS" id="PR00419">
    <property type="entry name" value="ADXRDTASE"/>
</dbReference>
<dbReference type="Pfam" id="PF03486">
    <property type="entry name" value="HI0933_like"/>
    <property type="match status" value="1"/>
</dbReference>
<dbReference type="SUPFAM" id="SSF51905">
    <property type="entry name" value="FAD/NAD(P)-binding domain"/>
    <property type="match status" value="1"/>
</dbReference>
<feature type="domain" description="RsdA/BaiN/AoA(So)-like insert" evidence="6">
    <location>
        <begin position="211"/>
        <end position="360"/>
    </location>
</feature>
<dbReference type="Gene3D" id="1.10.8.260">
    <property type="entry name" value="HI0933 insert domain-like"/>
    <property type="match status" value="1"/>
</dbReference>
<dbReference type="PANTHER" id="PTHR42887">
    <property type="entry name" value="OS12G0638800 PROTEIN"/>
    <property type="match status" value="1"/>
</dbReference>
<dbReference type="Proteomes" id="UP000230709">
    <property type="component" value="Chromosome"/>
</dbReference>
<feature type="region of interest" description="Disordered" evidence="4">
    <location>
        <begin position="429"/>
        <end position="470"/>
    </location>
</feature>
<dbReference type="EMBL" id="CP023737">
    <property type="protein sequence ID" value="ATQ69131.1"/>
    <property type="molecule type" value="Genomic_DNA"/>
</dbReference>
<keyword evidence="2" id="KW-0285">Flavoprotein</keyword>
<dbReference type="InterPro" id="IPR055178">
    <property type="entry name" value="RsdA/BaiN/AoA(So)-like_dom"/>
</dbReference>
<dbReference type="PANTHER" id="PTHR42887:SF1">
    <property type="entry name" value="BLR3961 PROTEIN"/>
    <property type="match status" value="1"/>
</dbReference>
<dbReference type="STRING" id="595536.GCA_000178815_02075"/>
<evidence type="ECO:0000256" key="1">
    <source>
        <dbReference type="ARBA" id="ARBA00001974"/>
    </source>
</evidence>
<keyword evidence="8" id="KW-1185">Reference proteome</keyword>
<keyword evidence="3" id="KW-0274">FAD</keyword>
<dbReference type="RefSeq" id="WP_003610179.1">
    <property type="nucleotide sequence ID" value="NZ_ADVE02000001.1"/>
</dbReference>
<dbReference type="NCBIfam" id="TIGR03862">
    <property type="entry name" value="flavo_PP4765"/>
    <property type="match status" value="1"/>
</dbReference>
<dbReference type="Pfam" id="PF22780">
    <property type="entry name" value="HI0933_like_1st"/>
    <property type="match status" value="1"/>
</dbReference>
<evidence type="ECO:0000259" key="6">
    <source>
        <dbReference type="Pfam" id="PF22780"/>
    </source>
</evidence>
<dbReference type="Gene3D" id="3.50.50.60">
    <property type="entry name" value="FAD/NAD(P)-binding domain"/>
    <property type="match status" value="1"/>
</dbReference>
<comment type="cofactor">
    <cofactor evidence="1">
        <name>FAD</name>
        <dbReference type="ChEBI" id="CHEBI:57692"/>
    </cofactor>
</comment>
<sequence>MLTERRPRLGAAAILVSPESPSCAILGAGPAGLVAADRLARLGARVTVYEHKPSPARKLLMAGRGGLNITHSESLDKFVTRYGAASARLEPILRDFPPDALRAFCAELGEETFVGSSGRVFPKSFKAAPLLRALLARLAANGVTIATRHRFDGFDEEGALRLIGAGGEAMLRRADAVVLALGGASWPRLGADGAWAGMLAATGVAVTPLAPANCGVLIDWPEAFRAAFEGAPLKTIALRHGEARIAGDVVVTRGGLEGGPVYALASALRRAIERDGAATMLVDLRPTLSLEALAAKLGRERAKQSFANFLRKAAGLSKLEIALLRIAAPTPPEDAQGLAALIKALPLPIAATAGLARAISTSGGVAFDELNEDLMLKRLPGAFVAGEMLDFDAPTGGYLLQAAFSTGMAAARGVSRRLDLKGAPFSRSAIASGERGRSAPCDSLDESGLPPAKAAAPPPPLPARAARGER</sequence>
<evidence type="ECO:0000256" key="4">
    <source>
        <dbReference type="SAM" id="MobiDB-lite"/>
    </source>
</evidence>
<dbReference type="InterPro" id="IPR004792">
    <property type="entry name" value="BaiN-like"/>
</dbReference>
<protein>
    <submittedName>
        <fullName evidence="7">Aminoacetone oxidase family FAD-binding enzyme</fullName>
    </submittedName>
</protein>
<gene>
    <name evidence="7" type="ORF">CQW49_15535</name>
</gene>
<dbReference type="KEGG" id="mtw:CQW49_15535"/>
<dbReference type="NCBIfam" id="TIGR00275">
    <property type="entry name" value="aminoacetone oxidase family FAD-binding enzyme"/>
    <property type="match status" value="1"/>
</dbReference>